<protein>
    <submittedName>
        <fullName evidence="1">Uncharacterized protein</fullName>
    </submittedName>
</protein>
<accession>A0ABR9HIN8</accession>
<evidence type="ECO:0000313" key="2">
    <source>
        <dbReference type="Proteomes" id="UP000598217"/>
    </source>
</evidence>
<dbReference type="RefSeq" id="WP_191271825.1">
    <property type="nucleotide sequence ID" value="NZ_BMXJ01000005.1"/>
</dbReference>
<name>A0ABR9HIN8_9ACTN</name>
<reference evidence="1 2" key="1">
    <citation type="submission" date="2020-10" db="EMBL/GenBank/DDBJ databases">
        <title>Sequencing the genomes of 1000 actinobacteria strains.</title>
        <authorList>
            <person name="Klenk H.-P."/>
        </authorList>
    </citation>
    <scope>NUCLEOTIDE SEQUENCE [LARGE SCALE GENOMIC DNA]</scope>
    <source>
        <strain evidence="1 2">DSM 45157</strain>
    </source>
</reference>
<proteinExistence type="predicted"/>
<sequence>MAADAQDTQSIALAAIEDFLTGRLESTQSVSRAVRAADSGAGSTGRELEMLRARELAAWQEQGFLSHLNAAAVVEEYYGRRVAQARRELRRERPARKERYARARDAYRRILEERQAVHLWLLDQGWDTNLNNPVTEEAEGVAGHYWNGEPRRP</sequence>
<dbReference type="EMBL" id="JADBDY010000001">
    <property type="protein sequence ID" value="MBE1458879.1"/>
    <property type="molecule type" value="Genomic_DNA"/>
</dbReference>
<organism evidence="1 2">
    <name type="scientific">Nocardiopsis terrae</name>
    <dbReference type="NCBI Taxonomy" id="372655"/>
    <lineage>
        <taxon>Bacteria</taxon>
        <taxon>Bacillati</taxon>
        <taxon>Actinomycetota</taxon>
        <taxon>Actinomycetes</taxon>
        <taxon>Streptosporangiales</taxon>
        <taxon>Nocardiopsidaceae</taxon>
        <taxon>Nocardiopsis</taxon>
    </lineage>
</organism>
<comment type="caution">
    <text evidence="1">The sequence shown here is derived from an EMBL/GenBank/DDBJ whole genome shotgun (WGS) entry which is preliminary data.</text>
</comment>
<evidence type="ECO:0000313" key="1">
    <source>
        <dbReference type="EMBL" id="MBE1458879.1"/>
    </source>
</evidence>
<keyword evidence="2" id="KW-1185">Reference proteome</keyword>
<dbReference type="Proteomes" id="UP000598217">
    <property type="component" value="Unassembled WGS sequence"/>
</dbReference>
<gene>
    <name evidence="1" type="ORF">H4W79_003093</name>
</gene>